<proteinExistence type="predicted"/>
<feature type="transmembrane region" description="Helical" evidence="3">
    <location>
        <begin position="271"/>
        <end position="293"/>
    </location>
</feature>
<feature type="compositionally biased region" description="Low complexity" evidence="2">
    <location>
        <begin position="366"/>
        <end position="376"/>
    </location>
</feature>
<keyword evidence="3" id="KW-0472">Membrane</keyword>
<keyword evidence="3" id="KW-0812">Transmembrane</keyword>
<comment type="caution">
    <text evidence="4">The sequence shown here is derived from an EMBL/GenBank/DDBJ whole genome shotgun (WGS) entry which is preliminary data.</text>
</comment>
<feature type="compositionally biased region" description="Basic and acidic residues" evidence="2">
    <location>
        <begin position="377"/>
        <end position="388"/>
    </location>
</feature>
<gene>
    <name evidence="4" type="ORF">VTJ83DRAFT_470</name>
</gene>
<evidence type="ECO:0000256" key="3">
    <source>
        <dbReference type="SAM" id="Phobius"/>
    </source>
</evidence>
<dbReference type="GeneID" id="98125862"/>
<dbReference type="EMBL" id="JAZGUE010000001">
    <property type="protein sequence ID" value="KAL2271099.1"/>
    <property type="molecule type" value="Genomic_DNA"/>
</dbReference>
<keyword evidence="5" id="KW-1185">Reference proteome</keyword>
<keyword evidence="3" id="KW-1133">Transmembrane helix</keyword>
<feature type="coiled-coil region" evidence="1">
    <location>
        <begin position="216"/>
        <end position="257"/>
    </location>
</feature>
<feature type="compositionally biased region" description="Basic and acidic residues" evidence="2">
    <location>
        <begin position="319"/>
        <end position="335"/>
    </location>
</feature>
<evidence type="ECO:0000256" key="2">
    <source>
        <dbReference type="SAM" id="MobiDB-lite"/>
    </source>
</evidence>
<dbReference type="RefSeq" id="XP_070869823.1">
    <property type="nucleotide sequence ID" value="XM_071011218.1"/>
</dbReference>
<reference evidence="4 5" key="1">
    <citation type="journal article" date="2024" name="Commun. Biol.">
        <title>Comparative genomic analysis of thermophilic fungi reveals convergent evolutionary adaptations and gene losses.</title>
        <authorList>
            <person name="Steindorff A.S."/>
            <person name="Aguilar-Pontes M.V."/>
            <person name="Robinson A.J."/>
            <person name="Andreopoulos B."/>
            <person name="LaButti K."/>
            <person name="Kuo A."/>
            <person name="Mondo S."/>
            <person name="Riley R."/>
            <person name="Otillar R."/>
            <person name="Haridas S."/>
            <person name="Lipzen A."/>
            <person name="Grimwood J."/>
            <person name="Schmutz J."/>
            <person name="Clum A."/>
            <person name="Reid I.D."/>
            <person name="Moisan M.C."/>
            <person name="Butler G."/>
            <person name="Nguyen T.T.M."/>
            <person name="Dewar K."/>
            <person name="Conant G."/>
            <person name="Drula E."/>
            <person name="Henrissat B."/>
            <person name="Hansel C."/>
            <person name="Singer S."/>
            <person name="Hutchinson M.I."/>
            <person name="de Vries R.P."/>
            <person name="Natvig D.O."/>
            <person name="Powell A.J."/>
            <person name="Tsang A."/>
            <person name="Grigoriev I.V."/>
        </authorList>
    </citation>
    <scope>NUCLEOTIDE SEQUENCE [LARGE SCALE GENOMIC DNA]</scope>
    <source>
        <strain evidence="4 5">ATCC 22073</strain>
    </source>
</reference>
<evidence type="ECO:0000313" key="5">
    <source>
        <dbReference type="Proteomes" id="UP001600064"/>
    </source>
</evidence>
<feature type="region of interest" description="Disordered" evidence="2">
    <location>
        <begin position="296"/>
        <end position="388"/>
    </location>
</feature>
<accession>A0ABR4DM23</accession>
<sequence length="388" mass="40792">MAQNGGDAPSKASSPLGRPRHQFKRSISELSSPIRLRRNNSPHRASATTVSTTARSAARSAGAQSAASLQARSSFDWSSRFEGVTPGFHTPSDSRRTSLLYASADEAMMPATKAAKDNANNAALAAALAREQQRAAAQESALRRTLTELETFTATTTKQLDETCYSFLDKLSSLQSTIAALQDLAQRSQQLTAAFQAEASELDADVRAQLDAFGDLADQQRRIEALQRRVRASREVMEGLSERVDVVRKRVEGWERADRAWQEKTRRRLRAFWVVTSIVVFLLVAVLLAARYAPGPGPGPASTSHGEATVSGGAVGDATEGKEAAIQADRHRPEGTRPAGGAGGRGGGGGDGGGGGGGGSGGGAGLWSISGSGSASSKEDVLRVFDEL</sequence>
<evidence type="ECO:0000313" key="4">
    <source>
        <dbReference type="EMBL" id="KAL2271099.1"/>
    </source>
</evidence>
<organism evidence="4 5">
    <name type="scientific">Remersonia thermophila</name>
    <dbReference type="NCBI Taxonomy" id="72144"/>
    <lineage>
        <taxon>Eukaryota</taxon>
        <taxon>Fungi</taxon>
        <taxon>Dikarya</taxon>
        <taxon>Ascomycota</taxon>
        <taxon>Pezizomycotina</taxon>
        <taxon>Sordariomycetes</taxon>
        <taxon>Sordariomycetidae</taxon>
        <taxon>Sordariales</taxon>
        <taxon>Sordariales incertae sedis</taxon>
        <taxon>Remersonia</taxon>
    </lineage>
</organism>
<name>A0ABR4DM23_9PEZI</name>
<feature type="region of interest" description="Disordered" evidence="2">
    <location>
        <begin position="1"/>
        <end position="65"/>
    </location>
</feature>
<evidence type="ECO:0000256" key="1">
    <source>
        <dbReference type="SAM" id="Coils"/>
    </source>
</evidence>
<keyword evidence="1" id="KW-0175">Coiled coil</keyword>
<dbReference type="Proteomes" id="UP001600064">
    <property type="component" value="Unassembled WGS sequence"/>
</dbReference>
<feature type="compositionally biased region" description="Gly residues" evidence="2">
    <location>
        <begin position="338"/>
        <end position="365"/>
    </location>
</feature>
<feature type="compositionally biased region" description="Low complexity" evidence="2">
    <location>
        <begin position="44"/>
        <end position="65"/>
    </location>
</feature>
<protein>
    <submittedName>
        <fullName evidence="4">Uncharacterized protein</fullName>
    </submittedName>
</protein>